<protein>
    <recommendedName>
        <fullName evidence="14">Peptide O-xylosyltransferase</fullName>
    </recommendedName>
</protein>
<accession>A0A5B8TE04</accession>
<dbReference type="PANTHER" id="PTHR46025">
    <property type="entry name" value="XYLOSYLTRANSFERASE OXT"/>
    <property type="match status" value="1"/>
</dbReference>
<evidence type="ECO:0000256" key="10">
    <source>
        <dbReference type="ARBA" id="ARBA00023034"/>
    </source>
</evidence>
<evidence type="ECO:0000256" key="1">
    <source>
        <dbReference type="ARBA" id="ARBA00004323"/>
    </source>
</evidence>
<dbReference type="GO" id="GO:0046872">
    <property type="term" value="F:metal ion binding"/>
    <property type="evidence" value="ECO:0007669"/>
    <property type="project" value="UniProtKB-KW"/>
</dbReference>
<dbReference type="GO" id="GO:0015012">
    <property type="term" value="P:heparan sulfate proteoglycan biosynthetic process"/>
    <property type="evidence" value="ECO:0007669"/>
    <property type="project" value="TreeGrafter"/>
</dbReference>
<gene>
    <name evidence="15" type="ORF">FGL77_04660</name>
</gene>
<evidence type="ECO:0000313" key="16">
    <source>
        <dbReference type="Proteomes" id="UP000321772"/>
    </source>
</evidence>
<keyword evidence="4 15" id="KW-0808">Transferase</keyword>
<keyword evidence="3 15" id="KW-0328">Glycosyltransferase</keyword>
<dbReference type="GO" id="GO:0030158">
    <property type="term" value="F:protein xylosyltransferase activity"/>
    <property type="evidence" value="ECO:0007669"/>
    <property type="project" value="InterPro"/>
</dbReference>
<keyword evidence="6" id="KW-0479">Metal-binding</keyword>
<evidence type="ECO:0000256" key="5">
    <source>
        <dbReference type="ARBA" id="ARBA00022692"/>
    </source>
</evidence>
<dbReference type="RefSeq" id="WP_146988582.1">
    <property type="nucleotide sequence ID" value="NZ_CP042392.1"/>
</dbReference>
<dbReference type="Proteomes" id="UP000321772">
    <property type="component" value="Chromosome"/>
</dbReference>
<name>A0A5B8TE04_9LACO</name>
<evidence type="ECO:0000256" key="4">
    <source>
        <dbReference type="ARBA" id="ARBA00022679"/>
    </source>
</evidence>
<evidence type="ECO:0000313" key="15">
    <source>
        <dbReference type="EMBL" id="QEA52667.1"/>
    </source>
</evidence>
<keyword evidence="8" id="KW-0735">Signal-anchor</keyword>
<evidence type="ECO:0000256" key="11">
    <source>
        <dbReference type="ARBA" id="ARBA00023136"/>
    </source>
</evidence>
<dbReference type="InterPro" id="IPR043538">
    <property type="entry name" value="XYLT"/>
</dbReference>
<proteinExistence type="predicted"/>
<dbReference type="GO" id="GO:0016020">
    <property type="term" value="C:membrane"/>
    <property type="evidence" value="ECO:0007669"/>
    <property type="project" value="InterPro"/>
</dbReference>
<dbReference type="EMBL" id="CP042392">
    <property type="protein sequence ID" value="QEA52667.1"/>
    <property type="molecule type" value="Genomic_DNA"/>
</dbReference>
<evidence type="ECO:0000256" key="9">
    <source>
        <dbReference type="ARBA" id="ARBA00022989"/>
    </source>
</evidence>
<comment type="subcellular location">
    <subcellularLocation>
        <location evidence="2">Endoplasmic reticulum membrane</location>
        <topology evidence="2">Single-pass type II membrane protein</topology>
    </subcellularLocation>
    <subcellularLocation>
        <location evidence="1">Golgi apparatus membrane</location>
        <topology evidence="1">Single-pass type II membrane protein</topology>
    </subcellularLocation>
</comment>
<keyword evidence="9" id="KW-1133">Transmembrane helix</keyword>
<reference evidence="15 16" key="1">
    <citation type="submission" date="2019-06" db="EMBL/GenBank/DDBJ databases">
        <title>Genome analyses of bacteria isolated from kimchi.</title>
        <authorList>
            <person name="Lee S."/>
            <person name="Ahn S."/>
            <person name="Roh S."/>
        </authorList>
    </citation>
    <scope>NUCLEOTIDE SEQUENCE [LARGE SCALE GENOMIC DNA]</scope>
    <source>
        <strain evidence="15 16">CBA3616</strain>
    </source>
</reference>
<dbReference type="PANTHER" id="PTHR46025:SF3">
    <property type="entry name" value="XYLOSYLTRANSFERASE OXT"/>
    <property type="match status" value="1"/>
</dbReference>
<dbReference type="InterPro" id="IPR003406">
    <property type="entry name" value="Glyco_trans_14"/>
</dbReference>
<evidence type="ECO:0000256" key="3">
    <source>
        <dbReference type="ARBA" id="ARBA00022676"/>
    </source>
</evidence>
<keyword evidence="13" id="KW-0325">Glycoprotein</keyword>
<evidence type="ECO:0000256" key="7">
    <source>
        <dbReference type="ARBA" id="ARBA00022824"/>
    </source>
</evidence>
<keyword evidence="5" id="KW-0812">Transmembrane</keyword>
<dbReference type="Pfam" id="PF02485">
    <property type="entry name" value="Branch"/>
    <property type="match status" value="1"/>
</dbReference>
<sequence>MIAYVILAHTDLKMLNILIDKLCVSNCDIYIHLDKKTLIKISEVHLYKNVKIVSNRISVKWGGFSVVQATLNCIREVLDSQKNYNKVVLLSGQDYPVKKIEYINNYFKNEFNYIRGFNISLPITQEINRYVDHLFLNDANPILKKIMIFLSKYKVFRSSRTIKLESGDWDIYQGSQWWALNIEVLRSLMKFLKTEEGSLYIKKMRKLHAPDENFFATFFFHSKYWNSNKNNGPEEFPFVEMHKFMGTSIEGTAATAYFYNFHIIHNSLVKIYDELDYAYIKDRISSPDILFIRKVVSNRSGKLLKLIELNK</sequence>
<organism evidence="15 16">
    <name type="scientific">Loigolactobacillus coryniformis</name>
    <dbReference type="NCBI Taxonomy" id="1610"/>
    <lineage>
        <taxon>Bacteria</taxon>
        <taxon>Bacillati</taxon>
        <taxon>Bacillota</taxon>
        <taxon>Bacilli</taxon>
        <taxon>Lactobacillales</taxon>
        <taxon>Lactobacillaceae</taxon>
        <taxon>Loigolactobacillus</taxon>
    </lineage>
</organism>
<evidence type="ECO:0000256" key="14">
    <source>
        <dbReference type="ARBA" id="ARBA00042865"/>
    </source>
</evidence>
<evidence type="ECO:0000256" key="13">
    <source>
        <dbReference type="ARBA" id="ARBA00023180"/>
    </source>
</evidence>
<keyword evidence="12" id="KW-1015">Disulfide bond</keyword>
<keyword evidence="10" id="KW-0333">Golgi apparatus</keyword>
<evidence type="ECO:0000256" key="8">
    <source>
        <dbReference type="ARBA" id="ARBA00022968"/>
    </source>
</evidence>
<evidence type="ECO:0000256" key="2">
    <source>
        <dbReference type="ARBA" id="ARBA00004648"/>
    </source>
</evidence>
<keyword evidence="7" id="KW-0256">Endoplasmic reticulum</keyword>
<dbReference type="AlphaFoldDB" id="A0A5B8TE04"/>
<evidence type="ECO:0000256" key="12">
    <source>
        <dbReference type="ARBA" id="ARBA00023157"/>
    </source>
</evidence>
<keyword evidence="11" id="KW-0472">Membrane</keyword>
<dbReference type="GO" id="GO:0050650">
    <property type="term" value="P:chondroitin sulfate proteoglycan biosynthetic process"/>
    <property type="evidence" value="ECO:0007669"/>
    <property type="project" value="TreeGrafter"/>
</dbReference>
<evidence type="ECO:0000256" key="6">
    <source>
        <dbReference type="ARBA" id="ARBA00022723"/>
    </source>
</evidence>